<feature type="compositionally biased region" description="Low complexity" evidence="3">
    <location>
        <begin position="146"/>
        <end position="160"/>
    </location>
</feature>
<dbReference type="InterPro" id="IPR011991">
    <property type="entry name" value="ArsR-like_HTH"/>
</dbReference>
<evidence type="ECO:0000256" key="1">
    <source>
        <dbReference type="ARBA" id="ARBA00023125"/>
    </source>
</evidence>
<dbReference type="InterPro" id="IPR036388">
    <property type="entry name" value="WH-like_DNA-bd_sf"/>
</dbReference>
<dbReference type="InterPro" id="IPR036390">
    <property type="entry name" value="WH_DNA-bd_sf"/>
</dbReference>
<dbReference type="Proteomes" id="UP001247307">
    <property type="component" value="Unassembled WGS sequence"/>
</dbReference>
<proteinExistence type="predicted"/>
<dbReference type="PANTHER" id="PTHR33221">
    <property type="entry name" value="WINGED HELIX-TURN-HELIX TRANSCRIPTIONAL REGULATOR, RRF2 FAMILY"/>
    <property type="match status" value="1"/>
</dbReference>
<dbReference type="GO" id="GO:0005829">
    <property type="term" value="C:cytosol"/>
    <property type="evidence" value="ECO:0007669"/>
    <property type="project" value="TreeGrafter"/>
</dbReference>
<name>A0AAE3YE99_9MICC</name>
<dbReference type="GO" id="GO:0003700">
    <property type="term" value="F:DNA-binding transcription factor activity"/>
    <property type="evidence" value="ECO:0007669"/>
    <property type="project" value="TreeGrafter"/>
</dbReference>
<dbReference type="PROSITE" id="PS51197">
    <property type="entry name" value="HTH_RRF2_2"/>
    <property type="match status" value="1"/>
</dbReference>
<keyword evidence="1" id="KW-0238">DNA-binding</keyword>
<sequence>MRLNVFSDLCLRIVLALGEHEPQTGRQLAERVGLPYNHVSKAVIRLRELGLLDVQRGRNGGASLSPAGRTTTVGRLLRDLDERPNVAACCEPGRPACPLLGRCGLQHVLNRAREEFYRALDDVVITSLSPASKTLIPIPPIPPAAEPAQAEPTQAEPSAAGDLDQQQSRM</sequence>
<evidence type="ECO:0000313" key="5">
    <source>
        <dbReference type="Proteomes" id="UP001247307"/>
    </source>
</evidence>
<dbReference type="EMBL" id="JAVDUI010000001">
    <property type="protein sequence ID" value="MDR6891794.1"/>
    <property type="molecule type" value="Genomic_DNA"/>
</dbReference>
<evidence type="ECO:0000256" key="2">
    <source>
        <dbReference type="ARBA" id="ARBA00034078"/>
    </source>
</evidence>
<comment type="caution">
    <text evidence="4">The sequence shown here is derived from an EMBL/GenBank/DDBJ whole genome shotgun (WGS) entry which is preliminary data.</text>
</comment>
<evidence type="ECO:0000313" key="4">
    <source>
        <dbReference type="EMBL" id="MDR6891794.1"/>
    </source>
</evidence>
<dbReference type="PANTHER" id="PTHR33221:SF4">
    <property type="entry name" value="HTH-TYPE TRANSCRIPTIONAL REPRESSOR NSRR"/>
    <property type="match status" value="1"/>
</dbReference>
<reference evidence="4" key="1">
    <citation type="submission" date="2023-07" db="EMBL/GenBank/DDBJ databases">
        <title>Sequencing the genomes of 1000 actinobacteria strains.</title>
        <authorList>
            <person name="Klenk H.-P."/>
        </authorList>
    </citation>
    <scope>NUCLEOTIDE SEQUENCE</scope>
    <source>
        <strain evidence="4">DSM 13988</strain>
    </source>
</reference>
<dbReference type="Pfam" id="PF02082">
    <property type="entry name" value="Rrf2"/>
    <property type="match status" value="1"/>
</dbReference>
<dbReference type="InterPro" id="IPR000944">
    <property type="entry name" value="Tscrpt_reg_Rrf2"/>
</dbReference>
<organism evidence="4 5">
    <name type="scientific">Falsarthrobacter nasiphocae</name>
    <dbReference type="NCBI Taxonomy" id="189863"/>
    <lineage>
        <taxon>Bacteria</taxon>
        <taxon>Bacillati</taxon>
        <taxon>Actinomycetota</taxon>
        <taxon>Actinomycetes</taxon>
        <taxon>Micrococcales</taxon>
        <taxon>Micrococcaceae</taxon>
        <taxon>Falsarthrobacter</taxon>
    </lineage>
</organism>
<protein>
    <submittedName>
        <fullName evidence="4">Rrf2 family nitric oxide-sensitive transcriptional repressor</fullName>
    </submittedName>
</protein>
<dbReference type="SUPFAM" id="SSF46785">
    <property type="entry name" value="Winged helix' DNA-binding domain"/>
    <property type="match status" value="1"/>
</dbReference>
<gene>
    <name evidence="4" type="ORF">J2S35_000734</name>
</gene>
<dbReference type="AlphaFoldDB" id="A0AAE3YE99"/>
<dbReference type="Gene3D" id="1.10.10.10">
    <property type="entry name" value="Winged helix-like DNA-binding domain superfamily/Winged helix DNA-binding domain"/>
    <property type="match status" value="1"/>
</dbReference>
<accession>A0AAE3YE99</accession>
<dbReference type="CDD" id="cd00090">
    <property type="entry name" value="HTH_ARSR"/>
    <property type="match status" value="1"/>
</dbReference>
<dbReference type="RefSeq" id="WP_309849976.1">
    <property type="nucleotide sequence ID" value="NZ_BAAAIU010000042.1"/>
</dbReference>
<evidence type="ECO:0000256" key="3">
    <source>
        <dbReference type="SAM" id="MobiDB-lite"/>
    </source>
</evidence>
<comment type="cofactor">
    <cofactor evidence="2">
        <name>[2Fe-2S] cluster</name>
        <dbReference type="ChEBI" id="CHEBI:190135"/>
    </cofactor>
</comment>
<keyword evidence="5" id="KW-1185">Reference proteome</keyword>
<dbReference type="GO" id="GO:0003677">
    <property type="term" value="F:DNA binding"/>
    <property type="evidence" value="ECO:0007669"/>
    <property type="project" value="UniProtKB-KW"/>
</dbReference>
<feature type="region of interest" description="Disordered" evidence="3">
    <location>
        <begin position="138"/>
        <end position="170"/>
    </location>
</feature>